<dbReference type="Pfam" id="PF07475">
    <property type="entry name" value="Hpr_kinase_C"/>
    <property type="match status" value="1"/>
</dbReference>
<accession>A0A1M6MDV9</accession>
<feature type="domain" description="HPr kinase/phosphorylase C-terminal" evidence="1">
    <location>
        <begin position="18"/>
        <end position="93"/>
    </location>
</feature>
<dbReference type="AlphaFoldDB" id="A0A1M6MDV9"/>
<organism evidence="2 3">
    <name type="scientific">Shimia gijangensis</name>
    <dbReference type="NCBI Taxonomy" id="1470563"/>
    <lineage>
        <taxon>Bacteria</taxon>
        <taxon>Pseudomonadati</taxon>
        <taxon>Pseudomonadota</taxon>
        <taxon>Alphaproteobacteria</taxon>
        <taxon>Rhodobacterales</taxon>
        <taxon>Roseobacteraceae</taxon>
    </lineage>
</organism>
<dbReference type="GO" id="GO:0006109">
    <property type="term" value="P:regulation of carbohydrate metabolic process"/>
    <property type="evidence" value="ECO:0007669"/>
    <property type="project" value="InterPro"/>
</dbReference>
<dbReference type="PROSITE" id="PS00675">
    <property type="entry name" value="SIGMA54_INTERACT_1"/>
    <property type="match status" value="1"/>
</dbReference>
<dbReference type="Gene3D" id="3.40.50.300">
    <property type="entry name" value="P-loop containing nucleotide triphosphate hydrolases"/>
    <property type="match status" value="1"/>
</dbReference>
<dbReference type="InterPro" id="IPR027417">
    <property type="entry name" value="P-loop_NTPase"/>
</dbReference>
<dbReference type="STRING" id="1470563.SAMN05444000_113116"/>
<evidence type="ECO:0000313" key="3">
    <source>
        <dbReference type="Proteomes" id="UP000183982"/>
    </source>
</evidence>
<dbReference type="Proteomes" id="UP000183982">
    <property type="component" value="Unassembled WGS sequence"/>
</dbReference>
<dbReference type="GO" id="GO:0005524">
    <property type="term" value="F:ATP binding"/>
    <property type="evidence" value="ECO:0007669"/>
    <property type="project" value="InterPro"/>
</dbReference>
<dbReference type="SUPFAM" id="SSF53795">
    <property type="entry name" value="PEP carboxykinase-like"/>
    <property type="match status" value="1"/>
</dbReference>
<dbReference type="OrthoDB" id="8326226at2"/>
<evidence type="ECO:0000259" key="1">
    <source>
        <dbReference type="Pfam" id="PF07475"/>
    </source>
</evidence>
<gene>
    <name evidence="2" type="ORF">SAMN05444000_113116</name>
</gene>
<evidence type="ECO:0000313" key="2">
    <source>
        <dbReference type="EMBL" id="SHJ81590.1"/>
    </source>
</evidence>
<keyword evidence="2" id="KW-0808">Transferase</keyword>
<keyword evidence="3" id="KW-1185">Reference proteome</keyword>
<reference evidence="3" key="1">
    <citation type="submission" date="2016-11" db="EMBL/GenBank/DDBJ databases">
        <authorList>
            <person name="Varghese N."/>
            <person name="Submissions S."/>
        </authorList>
    </citation>
    <scope>NUCLEOTIDE SEQUENCE [LARGE SCALE GENOMIC DNA]</scope>
    <source>
        <strain evidence="3">DSM 100564</strain>
    </source>
</reference>
<dbReference type="InterPro" id="IPR011104">
    <property type="entry name" value="Hpr_kin/Pase_C"/>
</dbReference>
<protein>
    <submittedName>
        <fullName evidence="2">Hpr(Ser) kinase/phosphatase</fullName>
    </submittedName>
</protein>
<keyword evidence="2" id="KW-0418">Kinase</keyword>
<proteinExistence type="predicted"/>
<dbReference type="EMBL" id="FQZQ01000013">
    <property type="protein sequence ID" value="SHJ81590.1"/>
    <property type="molecule type" value="Genomic_DNA"/>
</dbReference>
<dbReference type="GO" id="GO:0000155">
    <property type="term" value="F:phosphorelay sensor kinase activity"/>
    <property type="evidence" value="ECO:0007669"/>
    <property type="project" value="InterPro"/>
</dbReference>
<dbReference type="RefSeq" id="WP_073253191.1">
    <property type="nucleotide sequence ID" value="NZ_FQZQ01000013.1"/>
</dbReference>
<sequence>MPNRLDSLFNRESGDLPKTVHASCVAHKGAAVLILGQSGAGKSSLAMQLLALGAELLADDRTILTGVNGKVMASVPDAIAGLIEARGVGILHAEFAGPTPVALIIDLDHEETERLPKPRSIDLMGQATPVLYAVQAAHFPAAILQYLSQGKLDE</sequence>
<dbReference type="InterPro" id="IPR025662">
    <property type="entry name" value="Sigma_54_int_dom_ATP-bd_1"/>
</dbReference>
<name>A0A1M6MDV9_9RHOB</name>